<comment type="caution">
    <text evidence="2">The sequence shown here is derived from an EMBL/GenBank/DDBJ whole genome shotgun (WGS) entry which is preliminary data.</text>
</comment>
<reference evidence="2 3" key="1">
    <citation type="submission" date="2019-07" db="EMBL/GenBank/DDBJ databases">
        <title>Whole genome shotgun sequence of Reyranella soli NBRC 108950.</title>
        <authorList>
            <person name="Hosoyama A."/>
            <person name="Uohara A."/>
            <person name="Ohji S."/>
            <person name="Ichikawa N."/>
        </authorList>
    </citation>
    <scope>NUCLEOTIDE SEQUENCE [LARGE SCALE GENOMIC DNA]</scope>
    <source>
        <strain evidence="2 3">NBRC 108950</strain>
    </source>
</reference>
<dbReference type="AlphaFoldDB" id="A0A512NS44"/>
<dbReference type="InterPro" id="IPR002500">
    <property type="entry name" value="PAPS_reduct_dom"/>
</dbReference>
<gene>
    <name evidence="2" type="ORF">RSO01_89370</name>
</gene>
<feature type="domain" description="Phosphoadenosine phosphosulphate reductase" evidence="1">
    <location>
        <begin position="11"/>
        <end position="91"/>
    </location>
</feature>
<dbReference type="InterPro" id="IPR014729">
    <property type="entry name" value="Rossmann-like_a/b/a_fold"/>
</dbReference>
<dbReference type="EMBL" id="BKAJ01000253">
    <property type="protein sequence ID" value="GEP61771.1"/>
    <property type="molecule type" value="Genomic_DNA"/>
</dbReference>
<dbReference type="Proteomes" id="UP000321058">
    <property type="component" value="Unassembled WGS sequence"/>
</dbReference>
<accession>A0A512NS44</accession>
<dbReference type="Gene3D" id="3.40.50.620">
    <property type="entry name" value="HUPs"/>
    <property type="match status" value="1"/>
</dbReference>
<sequence>MKDGGRRNVVTMAECCNANRWQPWADRQRADGITLSIMGQRDEDTAHPLAPDGSERQGMEIWQPLSVWSDTDVWAYIKAHGLPVSAHYARGGARQMHSPECARCPAS</sequence>
<keyword evidence="3" id="KW-1185">Reference proteome</keyword>
<protein>
    <recommendedName>
        <fullName evidence="1">Phosphoadenosine phosphosulphate reductase domain-containing protein</fullName>
    </recommendedName>
</protein>
<dbReference type="SUPFAM" id="SSF52402">
    <property type="entry name" value="Adenine nucleotide alpha hydrolases-like"/>
    <property type="match status" value="1"/>
</dbReference>
<dbReference type="GO" id="GO:0003824">
    <property type="term" value="F:catalytic activity"/>
    <property type="evidence" value="ECO:0007669"/>
    <property type="project" value="InterPro"/>
</dbReference>
<proteinExistence type="predicted"/>
<name>A0A512NS44_9HYPH</name>
<evidence type="ECO:0000313" key="2">
    <source>
        <dbReference type="EMBL" id="GEP61771.1"/>
    </source>
</evidence>
<evidence type="ECO:0000313" key="3">
    <source>
        <dbReference type="Proteomes" id="UP000321058"/>
    </source>
</evidence>
<dbReference type="Pfam" id="PF01507">
    <property type="entry name" value="PAPS_reduct"/>
    <property type="match status" value="1"/>
</dbReference>
<organism evidence="2 3">
    <name type="scientific">Reyranella soli</name>
    <dbReference type="NCBI Taxonomy" id="1230389"/>
    <lineage>
        <taxon>Bacteria</taxon>
        <taxon>Pseudomonadati</taxon>
        <taxon>Pseudomonadota</taxon>
        <taxon>Alphaproteobacteria</taxon>
        <taxon>Hyphomicrobiales</taxon>
        <taxon>Reyranellaceae</taxon>
        <taxon>Reyranella</taxon>
    </lineage>
</organism>
<evidence type="ECO:0000259" key="1">
    <source>
        <dbReference type="Pfam" id="PF01507"/>
    </source>
</evidence>